<proteinExistence type="predicted"/>
<evidence type="ECO:0000256" key="5">
    <source>
        <dbReference type="ARBA" id="ARBA00023204"/>
    </source>
</evidence>
<name>A0A939B9M5_9BIFI</name>
<evidence type="ECO:0000256" key="2">
    <source>
        <dbReference type="ARBA" id="ARBA00022763"/>
    </source>
</evidence>
<dbReference type="InterPro" id="IPR000212">
    <property type="entry name" value="DNA_helicase_UvrD/REP"/>
</dbReference>
<keyword evidence="4" id="KW-0378">Hydrolase</keyword>
<evidence type="ECO:0000313" key="9">
    <source>
        <dbReference type="Proteomes" id="UP000718821"/>
    </source>
</evidence>
<evidence type="ECO:0000313" key="8">
    <source>
        <dbReference type="EMBL" id="MBM6699679.1"/>
    </source>
</evidence>
<dbReference type="GO" id="GO:0004527">
    <property type="term" value="F:exonuclease activity"/>
    <property type="evidence" value="ECO:0007669"/>
    <property type="project" value="UniProtKB-KW"/>
</dbReference>
<dbReference type="InterPro" id="IPR027417">
    <property type="entry name" value="P-loop_NTPase"/>
</dbReference>
<gene>
    <name evidence="8" type="ORF">H7U32_04990</name>
</gene>
<keyword evidence="3" id="KW-0547">Nucleotide-binding</keyword>
<evidence type="ECO:0000256" key="3">
    <source>
        <dbReference type="ARBA" id="ARBA00022806"/>
    </source>
</evidence>
<dbReference type="InterPro" id="IPR038726">
    <property type="entry name" value="PDDEXK_AddAB-type"/>
</dbReference>
<evidence type="ECO:0000256" key="4">
    <source>
        <dbReference type="ARBA" id="ARBA00022839"/>
    </source>
</evidence>
<keyword evidence="3" id="KW-0347">Helicase</keyword>
<evidence type="ECO:0000256" key="6">
    <source>
        <dbReference type="SAM" id="MobiDB-lite"/>
    </source>
</evidence>
<dbReference type="GO" id="GO:0043138">
    <property type="term" value="F:3'-5' DNA helicase activity"/>
    <property type="evidence" value="ECO:0007669"/>
    <property type="project" value="TreeGrafter"/>
</dbReference>
<keyword evidence="2" id="KW-0227">DNA damage</keyword>
<dbReference type="GO" id="GO:0000725">
    <property type="term" value="P:recombinational repair"/>
    <property type="evidence" value="ECO:0007669"/>
    <property type="project" value="TreeGrafter"/>
</dbReference>
<dbReference type="Gene3D" id="1.10.486.10">
    <property type="entry name" value="PCRA, domain 4"/>
    <property type="match status" value="1"/>
</dbReference>
<dbReference type="SUPFAM" id="SSF52540">
    <property type="entry name" value="P-loop containing nucleoside triphosphate hydrolases"/>
    <property type="match status" value="1"/>
</dbReference>
<dbReference type="EMBL" id="JACLYU010000007">
    <property type="protein sequence ID" value="MBM6699679.1"/>
    <property type="molecule type" value="Genomic_DNA"/>
</dbReference>
<feature type="domain" description="PD-(D/E)XK endonuclease-like" evidence="7">
    <location>
        <begin position="1040"/>
        <end position="1422"/>
    </location>
</feature>
<sequence>MTGDNEAREAVAALLADETQAVLAVGAPRCGKTRFATRALLDGLAQFGNDDAAMTVSGRVAADSIGNEVIRRIGASCQVRPVTTLQAIAFRVLTAARKTRGDTAPRLLNGAEQDALLRGILAAHLAHAERGDDCATCRLLRTYFARDDWGGMVAAPAMADAATPDGGAPDAVPEHAAADGSTTAAVLARGISDAFVAQLRDMLARMDELGVGESREGDALDALSPDTLAADRLRVQWRLAFALRREYRRAVADSYPGECRLDSSRLFVEGAQALAGRNAAPVPKLLVVDDLQDTTLAGLRFLEALAGAGTRLLLVGNPDEAVQTFRGSYPEYLFARVCDGALHARLVRLTAGQTGSDGTRDGGDYRGLVAARVSLSIPSPEDDPVPLPQRPGKLPQLPGSLPIAPLAQDSPLPGDGTLRTALYRSPREELDDVVWRIKRSHLDGGADWNSMAVIAHDNATVRTFGERLRRDGVPVRYSSVVRPLNDEPFVQGLFALIELARLRRQGVRRTTMAPAGVAAYVRVRVETLMASPLVTTAGRPAEGRPARMEPVAAAMRALASLAGVVGEPATDGGSDGAMASGEDARDTTWGSDAHVPRLMAAWTRLRQDLADAKGGDAQVETDDHLVDAAAPEDAPTGIAQDGASDGAAPEDGGLAFGVDALYVMLAFDDPQAPAADAEDAIEAVIGADPQSRAFAHLWSLVASVAKGLERLTTDDALQVLALAWDATGVAKPWQRAALANTPEGRAANDRLDVAMRLFQFAEETSGQRDIASFIARVRSLRIGADSLAHIGPVEQAVTLTTPAGAAGRHWAHVWMPAIQQDVWPNLAERNTLFGGEDLADVALRGAIEEGDGHGHDPRLASVLAGEKKGLLVALTRADAEATLSAVWNDDLTPSDFLFGYLPERFVRDRAKARFATVGAPELAPGTSDTPGAGRSRNDDRDAGTEAGSAPAPALDAVGLDADPRGLVAAARATLATHPVDSPEGRDAVAALALLARHGIADADPGAWNFLDDPADGVSGDTSASASTPPAVRDAHPVAKLSPSAADGLWGCPVCWLLEQSCSGPRPGSVATNFGTLIHEVARIGSEEGLDRSDFLAGHGVDARIEQIADRLLAIYRGMRTDPTAIADPEQRYRAISKDEHAAEALANVATYFVTSNEPDYPAKNAKYFQVGTLLRADCEVSFAARFALEDIRAAYLRVPDAVPLDAAEFHALMGSLVGGWPDGMAPDLEIRLSGRIDRMETRTVGGAGTVTRLIDYKTGAKPSGQQIVNDLQLVCYQLGLAFPEDGPGGAEALDRMPRITQSALFHVAQSSAPAESHAPEGLFQPPLFVDGALNAEPFIPRYYYSDMAKLLETPALGEQAPAGIGQGTWDRLRKRLGGTQTLWAMAMIARVIYAGAALRSTRIEAHPTKQHQQHCRMRAVCPACAGSIDTVYETRHP</sequence>
<feature type="region of interest" description="Disordered" evidence="6">
    <location>
        <begin position="569"/>
        <end position="590"/>
    </location>
</feature>
<dbReference type="GO" id="GO:0005524">
    <property type="term" value="F:ATP binding"/>
    <property type="evidence" value="ECO:0007669"/>
    <property type="project" value="InterPro"/>
</dbReference>
<dbReference type="Proteomes" id="UP000718821">
    <property type="component" value="Unassembled WGS sequence"/>
</dbReference>
<dbReference type="PANTHER" id="PTHR11070:SF2">
    <property type="entry name" value="ATP-DEPENDENT DNA HELICASE SRS2"/>
    <property type="match status" value="1"/>
</dbReference>
<organism evidence="8 9">
    <name type="scientific">Bifidobacterium pullorum subsp. saeculare</name>
    <dbReference type="NCBI Taxonomy" id="78257"/>
    <lineage>
        <taxon>Bacteria</taxon>
        <taxon>Bacillati</taxon>
        <taxon>Actinomycetota</taxon>
        <taxon>Actinomycetes</taxon>
        <taxon>Bifidobacteriales</taxon>
        <taxon>Bifidobacteriaceae</taxon>
        <taxon>Bifidobacterium</taxon>
    </lineage>
</organism>
<dbReference type="PANTHER" id="PTHR11070">
    <property type="entry name" value="UVRD / RECB / PCRA DNA HELICASE FAMILY MEMBER"/>
    <property type="match status" value="1"/>
</dbReference>
<keyword evidence="9" id="KW-1185">Reference proteome</keyword>
<keyword evidence="1" id="KW-0540">Nuclease</keyword>
<feature type="region of interest" description="Disordered" evidence="6">
    <location>
        <begin position="917"/>
        <end position="957"/>
    </location>
</feature>
<keyword evidence="5" id="KW-0234">DNA repair</keyword>
<evidence type="ECO:0000256" key="1">
    <source>
        <dbReference type="ARBA" id="ARBA00022722"/>
    </source>
</evidence>
<evidence type="ECO:0000259" key="7">
    <source>
        <dbReference type="Pfam" id="PF12705"/>
    </source>
</evidence>
<dbReference type="RefSeq" id="WP_204468624.1">
    <property type="nucleotide sequence ID" value="NZ_JACLYU010000007.1"/>
</dbReference>
<keyword evidence="3" id="KW-0067">ATP-binding</keyword>
<keyword evidence="4" id="KW-0269">Exonuclease</keyword>
<protein>
    <submittedName>
        <fullName evidence="8">PD-(D/E)XK nuclease family protein</fullName>
    </submittedName>
</protein>
<reference evidence="8" key="2">
    <citation type="journal article" date="2021" name="Sci. Rep.">
        <title>The distribution of antibiotic resistance genes in chicken gut microbiota commensals.</title>
        <authorList>
            <person name="Juricova H."/>
            <person name="Matiasovicova J."/>
            <person name="Kubasova T."/>
            <person name="Cejkova D."/>
            <person name="Rychlik I."/>
        </authorList>
    </citation>
    <scope>NUCLEOTIDE SEQUENCE</scope>
    <source>
        <strain evidence="8">An836</strain>
    </source>
</reference>
<dbReference type="Gene3D" id="3.40.50.300">
    <property type="entry name" value="P-loop containing nucleotide triphosphate hydrolases"/>
    <property type="match status" value="3"/>
</dbReference>
<comment type="caution">
    <text evidence="8">The sequence shown here is derived from an EMBL/GenBank/DDBJ whole genome shotgun (WGS) entry which is preliminary data.</text>
</comment>
<dbReference type="GO" id="GO:0003677">
    <property type="term" value="F:DNA binding"/>
    <property type="evidence" value="ECO:0007669"/>
    <property type="project" value="InterPro"/>
</dbReference>
<accession>A0A939B9M5</accession>
<reference evidence="8" key="1">
    <citation type="submission" date="2020-08" db="EMBL/GenBank/DDBJ databases">
        <authorList>
            <person name="Cejkova D."/>
            <person name="Kubasova T."/>
            <person name="Jahodarova E."/>
            <person name="Rychlik I."/>
        </authorList>
    </citation>
    <scope>NUCLEOTIDE SEQUENCE</scope>
    <source>
        <strain evidence="8">An836</strain>
    </source>
</reference>
<dbReference type="Pfam" id="PF12705">
    <property type="entry name" value="PDDEXK_1"/>
    <property type="match status" value="1"/>
</dbReference>